<evidence type="ECO:0000313" key="3">
    <source>
        <dbReference type="Proteomes" id="UP000030907"/>
    </source>
</evidence>
<reference evidence="2 3" key="1">
    <citation type="journal article" date="2015" name="Int. J. Syst. Evol. Microbiol.">
        <title>Description of Sphingopyxis fribergensis sp. nov. - a soil bacterium with the ability to degrade styrene and phenylacetic acid.</title>
        <authorList>
            <person name="Oelschlagel M."/>
            <person name="Ruckert C."/>
            <person name="Kalinowski J."/>
            <person name="Schmidt G."/>
            <person name="Schlomann M."/>
            <person name="Tischler D."/>
        </authorList>
    </citation>
    <scope>NUCLEOTIDE SEQUENCE [LARGE SCALE GENOMIC DNA]</scope>
    <source>
        <strain evidence="2 3">Kp5.2</strain>
    </source>
</reference>
<evidence type="ECO:0000313" key="2">
    <source>
        <dbReference type="EMBL" id="AJA10675.1"/>
    </source>
</evidence>
<keyword evidence="1" id="KW-1133">Transmembrane helix</keyword>
<accession>A0A0A7PL27</accession>
<proteinExistence type="predicted"/>
<dbReference type="Proteomes" id="UP000030907">
    <property type="component" value="Chromosome"/>
</dbReference>
<gene>
    <name evidence="2" type="ORF">SKP52_19030</name>
</gene>
<organism evidence="2 3">
    <name type="scientific">Sphingopyxis fribergensis</name>
    <dbReference type="NCBI Taxonomy" id="1515612"/>
    <lineage>
        <taxon>Bacteria</taxon>
        <taxon>Pseudomonadati</taxon>
        <taxon>Pseudomonadota</taxon>
        <taxon>Alphaproteobacteria</taxon>
        <taxon>Sphingomonadales</taxon>
        <taxon>Sphingomonadaceae</taxon>
        <taxon>Sphingopyxis</taxon>
    </lineage>
</organism>
<sequence length="222" mass="24808">MNFFNLLKSLDELLYEVMSWLVFYPITLWRTLVRPLQMMDYSDVEQGDAADQQYTDTLSPPLFLLLSLIIVHAAEIALVGNNAVVTSKVGLAALVSNNTDLIILRIVMYSLFPVMMAARMVRAQGLQVNRDTLRAPFYSQCYTAAVLAMLLGGGVILIKLGHDWSALAGVALTFFGLLWFGFLQTAWFNQHLKCGRLRAFGHASRAMVESLIAMFVMSNLFS</sequence>
<dbReference type="EMBL" id="CP009122">
    <property type="protein sequence ID" value="AJA10675.1"/>
    <property type="molecule type" value="Genomic_DNA"/>
</dbReference>
<keyword evidence="1" id="KW-0472">Membrane</keyword>
<feature type="transmembrane region" description="Helical" evidence="1">
    <location>
        <begin position="101"/>
        <end position="121"/>
    </location>
</feature>
<name>A0A0A7PL27_9SPHN</name>
<dbReference type="OrthoDB" id="8820484at2"/>
<dbReference type="RefSeq" id="WP_039577407.1">
    <property type="nucleotide sequence ID" value="NZ_CP009122.1"/>
</dbReference>
<dbReference type="HOGENOM" id="CLU_1239479_0_0_5"/>
<evidence type="ECO:0008006" key="4">
    <source>
        <dbReference type="Google" id="ProtNLM"/>
    </source>
</evidence>
<dbReference type="KEGG" id="sphk:SKP52_19030"/>
<feature type="transmembrane region" description="Helical" evidence="1">
    <location>
        <begin position="141"/>
        <end position="158"/>
    </location>
</feature>
<dbReference type="STRING" id="1515612.SKP52_19030"/>
<keyword evidence="3" id="KW-1185">Reference proteome</keyword>
<dbReference type="AlphaFoldDB" id="A0A0A7PL27"/>
<keyword evidence="1" id="KW-0812">Transmembrane</keyword>
<evidence type="ECO:0000256" key="1">
    <source>
        <dbReference type="SAM" id="Phobius"/>
    </source>
</evidence>
<feature type="transmembrane region" description="Helical" evidence="1">
    <location>
        <begin position="13"/>
        <end position="32"/>
    </location>
</feature>
<feature type="transmembrane region" description="Helical" evidence="1">
    <location>
        <begin position="164"/>
        <end position="183"/>
    </location>
</feature>
<protein>
    <recommendedName>
        <fullName evidence="4">Permease</fullName>
    </recommendedName>
</protein>
<feature type="transmembrane region" description="Helical" evidence="1">
    <location>
        <begin position="62"/>
        <end position="81"/>
    </location>
</feature>